<evidence type="ECO:0000256" key="1">
    <source>
        <dbReference type="ARBA" id="ARBA00022801"/>
    </source>
</evidence>
<keyword evidence="4" id="KW-1185">Reference proteome</keyword>
<dbReference type="OrthoDB" id="9763774at2"/>
<dbReference type="InterPro" id="IPR045768">
    <property type="entry name" value="SpoIIE_N"/>
</dbReference>
<sequence>MQIWMVAMLAVSAVLILRDMAKLVFTGRKKGRPVYDVYPQKEKIDRYARSLQKLAHTFYEMPGRQEQLSQAEVQDMFVQVQQRVCVECNRQEKCWSDLDPRTSQQVFEMLQIIEEGNPDRFLRAQSEWLGQCPQAFRFTEELQRIFFETREELLYRNRLIENRIAVAEQLQEVARTIQKISSDVSAVCTLPDEEEERIRKYMQKQKILVKQIWFLDRPDEKQRISLTMRTRGGQCLTMKEVAKHLSHICNCRMIPSRDSKAVLNSEWRTVLFCEDVNYKVLYGVARVTKERETISGDNYACAATDEQFTMCLSDGMGSGMEASKESETVVELLEQFVTSGFSRETAVRMVNSALILQRKGGMFSSLDVCSLDLYTGVCEFLKAGAATTFIRRGNWVEAITSTSMAAGLMQKLEFEKTTKKLYDGDYLVMVTDGVLDAFGDEPGEEILKEMILQAQEQMPKELGRHLLEKTLQYADYRAKDDMTVLVAGIWRK</sequence>
<dbReference type="SUPFAM" id="SSF81606">
    <property type="entry name" value="PP2C-like"/>
    <property type="match status" value="1"/>
</dbReference>
<dbReference type="PANTHER" id="PTHR43156:SF2">
    <property type="entry name" value="STAGE II SPORULATION PROTEIN E"/>
    <property type="match status" value="1"/>
</dbReference>
<dbReference type="SMART" id="SM00331">
    <property type="entry name" value="PP2C_SIG"/>
    <property type="match status" value="1"/>
</dbReference>
<dbReference type="PANTHER" id="PTHR43156">
    <property type="entry name" value="STAGE II SPORULATION PROTEIN E-RELATED"/>
    <property type="match status" value="1"/>
</dbReference>
<evidence type="ECO:0000313" key="4">
    <source>
        <dbReference type="Proteomes" id="UP000290106"/>
    </source>
</evidence>
<keyword evidence="1" id="KW-0378">Hydrolase</keyword>
<evidence type="ECO:0000259" key="2">
    <source>
        <dbReference type="SMART" id="SM00331"/>
    </source>
</evidence>
<dbReference type="Pfam" id="PF07228">
    <property type="entry name" value="SpoIIE"/>
    <property type="match status" value="1"/>
</dbReference>
<proteinExistence type="predicted"/>
<dbReference type="InterPro" id="IPR036457">
    <property type="entry name" value="PPM-type-like_dom_sf"/>
</dbReference>
<dbReference type="AlphaFoldDB" id="A0A4Q1RJT4"/>
<reference evidence="3 4" key="1">
    <citation type="submission" date="2019-01" db="EMBL/GenBank/DDBJ databases">
        <title>Blautia sp. nov. KGMB01111 isolated human feces.</title>
        <authorList>
            <person name="Park J.-E."/>
            <person name="Kim J.-S."/>
            <person name="Park S.-H."/>
        </authorList>
    </citation>
    <scope>NUCLEOTIDE SEQUENCE [LARGE SCALE GENOMIC DNA]</scope>
    <source>
        <strain evidence="3 4">KGMB01111</strain>
    </source>
</reference>
<dbReference type="RefSeq" id="WP_129258524.1">
    <property type="nucleotide sequence ID" value="NZ_SDKC01000001.1"/>
</dbReference>
<gene>
    <name evidence="3" type="ORF">ETP43_13000</name>
</gene>
<organism evidence="3 4">
    <name type="scientific">Blautia faecicola</name>
    <dbReference type="NCBI Taxonomy" id="2509240"/>
    <lineage>
        <taxon>Bacteria</taxon>
        <taxon>Bacillati</taxon>
        <taxon>Bacillota</taxon>
        <taxon>Clostridia</taxon>
        <taxon>Lachnospirales</taxon>
        <taxon>Lachnospiraceae</taxon>
        <taxon>Blautia</taxon>
    </lineage>
</organism>
<dbReference type="InterPro" id="IPR001932">
    <property type="entry name" value="PPM-type_phosphatase-like_dom"/>
</dbReference>
<feature type="domain" description="PPM-type phosphatase" evidence="2">
    <location>
        <begin position="280"/>
        <end position="489"/>
    </location>
</feature>
<protein>
    <submittedName>
        <fullName evidence="3">Stage II sporulation protein E</fullName>
    </submittedName>
</protein>
<dbReference type="Proteomes" id="UP000290106">
    <property type="component" value="Unassembled WGS sequence"/>
</dbReference>
<dbReference type="Gene3D" id="3.60.40.10">
    <property type="entry name" value="PPM-type phosphatase domain"/>
    <property type="match status" value="1"/>
</dbReference>
<dbReference type="GO" id="GO:0016791">
    <property type="term" value="F:phosphatase activity"/>
    <property type="evidence" value="ECO:0007669"/>
    <property type="project" value="TreeGrafter"/>
</dbReference>
<dbReference type="InterPro" id="IPR052016">
    <property type="entry name" value="Bact_Sigma-Reg"/>
</dbReference>
<name>A0A4Q1RJT4_9FIRM</name>
<evidence type="ECO:0000313" key="3">
    <source>
        <dbReference type="EMBL" id="RXS76026.1"/>
    </source>
</evidence>
<dbReference type="Pfam" id="PF19732">
    <property type="entry name" value="SpoIIE_N"/>
    <property type="match status" value="1"/>
</dbReference>
<accession>A0A4Q1RJT4</accession>
<comment type="caution">
    <text evidence="3">The sequence shown here is derived from an EMBL/GenBank/DDBJ whole genome shotgun (WGS) entry which is preliminary data.</text>
</comment>
<dbReference type="EMBL" id="SDKC01000001">
    <property type="protein sequence ID" value="RXS76026.1"/>
    <property type="molecule type" value="Genomic_DNA"/>
</dbReference>